<dbReference type="PANTHER" id="PTHR46701">
    <property type="entry name" value="GLYCOSYLTRANSFERASE-LIKE KOBITO 1"/>
    <property type="match status" value="1"/>
</dbReference>
<dbReference type="Gene3D" id="2.40.50.140">
    <property type="entry name" value="Nucleic acid-binding proteins"/>
    <property type="match status" value="1"/>
</dbReference>
<dbReference type="AlphaFoldDB" id="A0A8S0PHZ9"/>
<proteinExistence type="predicted"/>
<protein>
    <submittedName>
        <fullName evidence="1">Glycosyltransferase-like KOBITO 1</fullName>
    </submittedName>
</protein>
<organism evidence="1 2">
    <name type="scientific">Olea europaea subsp. europaea</name>
    <dbReference type="NCBI Taxonomy" id="158383"/>
    <lineage>
        <taxon>Eukaryota</taxon>
        <taxon>Viridiplantae</taxon>
        <taxon>Streptophyta</taxon>
        <taxon>Embryophyta</taxon>
        <taxon>Tracheophyta</taxon>
        <taxon>Spermatophyta</taxon>
        <taxon>Magnoliopsida</taxon>
        <taxon>eudicotyledons</taxon>
        <taxon>Gunneridae</taxon>
        <taxon>Pentapetalae</taxon>
        <taxon>asterids</taxon>
        <taxon>lamiids</taxon>
        <taxon>Lamiales</taxon>
        <taxon>Oleaceae</taxon>
        <taxon>Oleeae</taxon>
        <taxon>Olea</taxon>
    </lineage>
</organism>
<name>A0A8S0PHZ9_OLEEU</name>
<evidence type="ECO:0000313" key="1">
    <source>
        <dbReference type="EMBL" id="CAA2949653.1"/>
    </source>
</evidence>
<accession>A0A8S0PHZ9</accession>
<dbReference type="InterPro" id="IPR044224">
    <property type="entry name" value="KOBITO1-like"/>
</dbReference>
<gene>
    <name evidence="1" type="ORF">OLEA9_A028125</name>
</gene>
<dbReference type="GO" id="GO:0030244">
    <property type="term" value="P:cellulose biosynthetic process"/>
    <property type="evidence" value="ECO:0007669"/>
    <property type="project" value="InterPro"/>
</dbReference>
<dbReference type="PANTHER" id="PTHR46701:SF7">
    <property type="entry name" value="GLYCOSYLTRANSFERASE-LIKE KOBITO 1"/>
    <property type="match status" value="1"/>
</dbReference>
<evidence type="ECO:0000313" key="2">
    <source>
        <dbReference type="Proteomes" id="UP000594638"/>
    </source>
</evidence>
<sequence length="174" mass="19819">MKCPARDEYKLLVKKLQICITKSTSASLDQILPWMFYHKVIGVSTFFLFVEGKATSPAVSNVLESIPGNKIEATLFDNSITAFEDTLLPHKTYLISYAQVKEIDKNYRAQLGDIRWTISAKTNVVEVNEQCNSPFINLQLHTIRNSSFLHGYKCRNQHHGNSSRHLRQKSNSNS</sequence>
<dbReference type="InterPro" id="IPR012340">
    <property type="entry name" value="NA-bd_OB-fold"/>
</dbReference>
<dbReference type="Proteomes" id="UP000594638">
    <property type="component" value="Unassembled WGS sequence"/>
</dbReference>
<dbReference type="GO" id="GO:0009737">
    <property type="term" value="P:response to abscisic acid"/>
    <property type="evidence" value="ECO:0007669"/>
    <property type="project" value="InterPro"/>
</dbReference>
<dbReference type="OrthoDB" id="1929791at2759"/>
<dbReference type="Gramene" id="OE9A028125T11">
    <property type="protein sequence ID" value="OE9A028125C11"/>
    <property type="gene ID" value="OE9A028125"/>
</dbReference>
<keyword evidence="2" id="KW-1185">Reference proteome</keyword>
<dbReference type="EMBL" id="CACTIH010000073">
    <property type="protein sequence ID" value="CAA2949653.1"/>
    <property type="molecule type" value="Genomic_DNA"/>
</dbReference>
<comment type="caution">
    <text evidence="1">The sequence shown here is derived from an EMBL/GenBank/DDBJ whole genome shotgun (WGS) entry which is preliminary data.</text>
</comment>
<reference evidence="1 2" key="1">
    <citation type="submission" date="2019-12" db="EMBL/GenBank/DDBJ databases">
        <authorList>
            <person name="Alioto T."/>
            <person name="Alioto T."/>
            <person name="Gomez Garrido J."/>
        </authorList>
    </citation>
    <scope>NUCLEOTIDE SEQUENCE [LARGE SCALE GENOMIC DNA]</scope>
</reference>